<feature type="region of interest" description="Disordered" evidence="1">
    <location>
        <begin position="454"/>
        <end position="493"/>
    </location>
</feature>
<comment type="caution">
    <text evidence="3">The sequence shown here is derived from an EMBL/GenBank/DDBJ whole genome shotgun (WGS) entry which is preliminary data.</text>
</comment>
<evidence type="ECO:0000313" key="4">
    <source>
        <dbReference type="Proteomes" id="UP001500443"/>
    </source>
</evidence>
<dbReference type="EMBL" id="BAAAPF010000258">
    <property type="protein sequence ID" value="GAA1499767.1"/>
    <property type="molecule type" value="Genomic_DNA"/>
</dbReference>
<keyword evidence="4" id="KW-1185">Reference proteome</keyword>
<sequence>MRARWAIASSVADQGVAALTNIAVLVVAARESSAEGFAVFSLVYMTFTVVLGVQSSYVGQALVLERDGGGARGTASRGRGGDGTGGGGAGGTGVTAGGAPDTAPEGPVIPSWAEPDPDAPARPATGVASACRSAVTFSTLASTAVGGLTALLLAPVPGELAHGLAVLGLVLPVVLLHDVLRYCFAALRLPHHALLGDLLRLVVAVPALVLQPDGSSPARLIAVWGASALPALLLCLALAAFRLRGARGDWRRYLRRGHLGRRFVVEFAVGNGATQLSVIGLGFVASQLAVGALRGATTLYGPMNVLYNSATSFGPPVMNRIPNLRSKLRSAAALAALLAGTAAAWTTVLVVLPDSAGRELLGDTWAATSSLLPATGSQYAGIALGTSALLTLRVLRPESTLPIQVVFSLLSVGCMRTGYAAGVACGAAWGLCAGSALKAAALWLRVAAVSRAAASGAGPGPGTGTGGAEAPGGSVTPGAARASRPRSHRKPRW</sequence>
<feature type="transmembrane region" description="Helical" evidence="2">
    <location>
        <begin position="221"/>
        <end position="243"/>
    </location>
</feature>
<keyword evidence="2" id="KW-0472">Membrane</keyword>
<evidence type="ECO:0000256" key="1">
    <source>
        <dbReference type="SAM" id="MobiDB-lite"/>
    </source>
</evidence>
<feature type="transmembrane region" description="Helical" evidence="2">
    <location>
        <begin position="134"/>
        <end position="154"/>
    </location>
</feature>
<feature type="transmembrane region" description="Helical" evidence="2">
    <location>
        <begin position="291"/>
        <end position="310"/>
    </location>
</feature>
<protein>
    <submittedName>
        <fullName evidence="3">Membrane protein</fullName>
    </submittedName>
</protein>
<feature type="transmembrane region" description="Helical" evidence="2">
    <location>
        <begin position="160"/>
        <end position="180"/>
    </location>
</feature>
<feature type="transmembrane region" description="Helical" evidence="2">
    <location>
        <begin position="331"/>
        <end position="352"/>
    </location>
</feature>
<evidence type="ECO:0000256" key="2">
    <source>
        <dbReference type="SAM" id="Phobius"/>
    </source>
</evidence>
<feature type="transmembrane region" description="Helical" evidence="2">
    <location>
        <begin position="42"/>
        <end position="64"/>
    </location>
</feature>
<dbReference type="Proteomes" id="UP001500443">
    <property type="component" value="Unassembled WGS sequence"/>
</dbReference>
<feature type="compositionally biased region" description="Basic residues" evidence="1">
    <location>
        <begin position="483"/>
        <end position="493"/>
    </location>
</feature>
<feature type="compositionally biased region" description="Gly residues" evidence="1">
    <location>
        <begin position="457"/>
        <end position="470"/>
    </location>
</feature>
<feature type="transmembrane region" description="Helical" evidence="2">
    <location>
        <begin position="192"/>
        <end position="209"/>
    </location>
</feature>
<feature type="transmembrane region" description="Helical" evidence="2">
    <location>
        <begin position="263"/>
        <end position="285"/>
    </location>
</feature>
<keyword evidence="2" id="KW-0812">Transmembrane</keyword>
<keyword evidence="2" id="KW-1133">Transmembrane helix</keyword>
<organism evidence="3 4">
    <name type="scientific">Streptomyces synnematoformans</name>
    <dbReference type="NCBI Taxonomy" id="415721"/>
    <lineage>
        <taxon>Bacteria</taxon>
        <taxon>Bacillati</taxon>
        <taxon>Actinomycetota</taxon>
        <taxon>Actinomycetes</taxon>
        <taxon>Kitasatosporales</taxon>
        <taxon>Streptomycetaceae</taxon>
        <taxon>Streptomyces</taxon>
    </lineage>
</organism>
<name>A0ABN1ZIP7_9ACTN</name>
<feature type="region of interest" description="Disordered" evidence="1">
    <location>
        <begin position="68"/>
        <end position="125"/>
    </location>
</feature>
<evidence type="ECO:0000313" key="3">
    <source>
        <dbReference type="EMBL" id="GAA1499767.1"/>
    </source>
</evidence>
<feature type="compositionally biased region" description="Gly residues" evidence="1">
    <location>
        <begin position="81"/>
        <end position="96"/>
    </location>
</feature>
<reference evidence="3 4" key="1">
    <citation type="journal article" date="2019" name="Int. J. Syst. Evol. Microbiol.">
        <title>The Global Catalogue of Microorganisms (GCM) 10K type strain sequencing project: providing services to taxonomists for standard genome sequencing and annotation.</title>
        <authorList>
            <consortium name="The Broad Institute Genomics Platform"/>
            <consortium name="The Broad Institute Genome Sequencing Center for Infectious Disease"/>
            <person name="Wu L."/>
            <person name="Ma J."/>
        </authorList>
    </citation>
    <scope>NUCLEOTIDE SEQUENCE [LARGE SCALE GENOMIC DNA]</scope>
    <source>
        <strain evidence="3 4">JCM 15481</strain>
    </source>
</reference>
<gene>
    <name evidence="3" type="ORF">GCM10009802_54110</name>
</gene>
<dbReference type="RefSeq" id="WP_344293165.1">
    <property type="nucleotide sequence ID" value="NZ_BAAAPF010000258.1"/>
</dbReference>
<proteinExistence type="predicted"/>
<accession>A0ABN1ZIP7</accession>